<reference evidence="1 2" key="1">
    <citation type="submission" date="2020-08" db="EMBL/GenBank/DDBJ databases">
        <title>Genomic Encyclopedia of Type Strains, Phase IV (KMG-IV): sequencing the most valuable type-strain genomes for metagenomic binning, comparative biology and taxonomic classification.</title>
        <authorList>
            <person name="Goeker M."/>
        </authorList>
    </citation>
    <scope>NUCLEOTIDE SEQUENCE [LARGE SCALE GENOMIC DNA]</scope>
    <source>
        <strain evidence="1 2">DSM 23562</strain>
    </source>
</reference>
<gene>
    <name evidence="1" type="ORF">HNQ39_003106</name>
</gene>
<name>A0A7W9SR55_ARMRO</name>
<protein>
    <submittedName>
        <fullName evidence="1">Uncharacterized protein</fullName>
    </submittedName>
</protein>
<comment type="caution">
    <text evidence="1">The sequence shown here is derived from an EMBL/GenBank/DDBJ whole genome shotgun (WGS) entry which is preliminary data.</text>
</comment>
<accession>A0A7W9SR55</accession>
<dbReference type="AlphaFoldDB" id="A0A7W9SR55"/>
<dbReference type="Proteomes" id="UP000520814">
    <property type="component" value="Unassembled WGS sequence"/>
</dbReference>
<evidence type="ECO:0000313" key="1">
    <source>
        <dbReference type="EMBL" id="MBB6051296.1"/>
    </source>
</evidence>
<sequence>MEVVLPVVLLLVLGGFGALVARSVKRRKDFLTSPLLGEAELPDLVTDQRVTGTLRRLWRDPKQGLPLAELGLAGRNLPFCATDLATEGERYKTAVGKPTTLALYGLATLAPGGIEAMKEQIRDADKVPADSVLLVREGELENDYVVICRLLSQREALWGELPLVVYRAQVLRSPELSLELELAVVRQDGDTTLPDNSLAHGSVRLFGYLP</sequence>
<dbReference type="RefSeq" id="WP_184197975.1">
    <property type="nucleotide sequence ID" value="NZ_JACHGW010000003.1"/>
</dbReference>
<dbReference type="EMBL" id="JACHGW010000003">
    <property type="protein sequence ID" value="MBB6051296.1"/>
    <property type="molecule type" value="Genomic_DNA"/>
</dbReference>
<evidence type="ECO:0000313" key="2">
    <source>
        <dbReference type="Proteomes" id="UP000520814"/>
    </source>
</evidence>
<proteinExistence type="predicted"/>
<keyword evidence="2" id="KW-1185">Reference proteome</keyword>
<organism evidence="1 2">
    <name type="scientific">Armatimonas rosea</name>
    <dbReference type="NCBI Taxonomy" id="685828"/>
    <lineage>
        <taxon>Bacteria</taxon>
        <taxon>Bacillati</taxon>
        <taxon>Armatimonadota</taxon>
        <taxon>Armatimonadia</taxon>
        <taxon>Armatimonadales</taxon>
        <taxon>Armatimonadaceae</taxon>
        <taxon>Armatimonas</taxon>
    </lineage>
</organism>